<keyword evidence="1 3" id="KW-0732">Signal</keyword>
<evidence type="ECO:0000256" key="2">
    <source>
        <dbReference type="PROSITE-ProRule" id="PRU01360"/>
    </source>
</evidence>
<dbReference type="NCBIfam" id="TIGR04057">
    <property type="entry name" value="SusC_RagA_signa"/>
    <property type="match status" value="1"/>
</dbReference>
<reference evidence="5 6" key="1">
    <citation type="submission" date="2020-04" db="EMBL/GenBank/DDBJ databases">
        <title>Chitinophaga sp. G-6-1-13 sp. nov., isolated from soil.</title>
        <authorList>
            <person name="Dahal R.H."/>
            <person name="Chaudhary D.K."/>
        </authorList>
    </citation>
    <scope>NUCLEOTIDE SEQUENCE [LARGE SCALE GENOMIC DNA]</scope>
    <source>
        <strain evidence="5 6">G-6-1-13</strain>
    </source>
</reference>
<sequence>MKWTAIFILAVSLHVSATGYSQQISLTVKNVPLKKVFNEIRKQTGYYLVCDESLLDQVGPVTFSITNSTIDGVLQKCFSGIPFSYSLVEKTLIIKQRDEQVRKPDTTHLVTGRISDDRNQPLIGASIKLKGTTIGTTTDQNGLFSIVLKEPSGFLEISFIGFESKTVAVYATDKGINLKLNRDSRQIGEVTVVTALGLGKRVSNLTYATQQLGTQELNTVKSTNVLNSLSGKVSGVQINRTSGGAGGSVRIVIRGDKSTRNSQPLYVIDGLPLINPTGGASAEWYNATADGGDILSTINPEDIESINILKGPSASSLYGSQGSNGVILITTKKAKAGISKVDLVSSMTFDQAYKFPKEQFSYSQTTPATATTPGSEDSWGSKGVATPTSNYMRHFFQTGMTWINSAGMTWGNDKTSNYLSYSNTDNKGIVEATITTTRIHSNVIPMPPLNPPLHQITDC</sequence>
<evidence type="ECO:0000256" key="1">
    <source>
        <dbReference type="ARBA" id="ARBA00022729"/>
    </source>
</evidence>
<feature type="signal peptide" evidence="3">
    <location>
        <begin position="1"/>
        <end position="17"/>
    </location>
</feature>
<feature type="domain" description="TonB-dependent receptor plug" evidence="4">
    <location>
        <begin position="203"/>
        <end position="326"/>
    </location>
</feature>
<dbReference type="RefSeq" id="WP_169225741.1">
    <property type="nucleotide sequence ID" value="NZ_JABBGC010000001.1"/>
</dbReference>
<dbReference type="SUPFAM" id="SSF49464">
    <property type="entry name" value="Carboxypeptidase regulatory domain-like"/>
    <property type="match status" value="1"/>
</dbReference>
<keyword evidence="2" id="KW-0812">Transmembrane</keyword>
<dbReference type="InterPro" id="IPR023997">
    <property type="entry name" value="TonB-dep_OMP_SusC/RagA_CS"/>
</dbReference>
<evidence type="ECO:0000313" key="6">
    <source>
        <dbReference type="Proteomes" id="UP000583266"/>
    </source>
</evidence>
<keyword evidence="5" id="KW-0675">Receptor</keyword>
<dbReference type="Proteomes" id="UP000583266">
    <property type="component" value="Unassembled WGS sequence"/>
</dbReference>
<dbReference type="Pfam" id="PF07715">
    <property type="entry name" value="Plug"/>
    <property type="match status" value="1"/>
</dbReference>
<dbReference type="PROSITE" id="PS52016">
    <property type="entry name" value="TONB_DEPENDENT_REC_3"/>
    <property type="match status" value="1"/>
</dbReference>
<dbReference type="Gene3D" id="2.60.40.1120">
    <property type="entry name" value="Carboxypeptidase-like, regulatory domain"/>
    <property type="match status" value="1"/>
</dbReference>
<dbReference type="InterPro" id="IPR037066">
    <property type="entry name" value="Plug_dom_sf"/>
</dbReference>
<comment type="caution">
    <text evidence="5">The sequence shown here is derived from an EMBL/GenBank/DDBJ whole genome shotgun (WGS) entry which is preliminary data.</text>
</comment>
<dbReference type="EMBL" id="JABBGC010000001">
    <property type="protein sequence ID" value="NML38771.1"/>
    <property type="molecule type" value="Genomic_DNA"/>
</dbReference>
<dbReference type="Pfam" id="PF13715">
    <property type="entry name" value="CarbopepD_reg_2"/>
    <property type="match status" value="1"/>
</dbReference>
<dbReference type="SUPFAM" id="SSF56935">
    <property type="entry name" value="Porins"/>
    <property type="match status" value="1"/>
</dbReference>
<comment type="subcellular location">
    <subcellularLocation>
        <location evidence="2">Cell outer membrane</location>
        <topology evidence="2">Multi-pass membrane protein</topology>
    </subcellularLocation>
</comment>
<dbReference type="PANTHER" id="PTHR30069">
    <property type="entry name" value="TONB-DEPENDENT OUTER MEMBRANE RECEPTOR"/>
    <property type="match status" value="1"/>
</dbReference>
<evidence type="ECO:0000256" key="3">
    <source>
        <dbReference type="SAM" id="SignalP"/>
    </source>
</evidence>
<dbReference type="PANTHER" id="PTHR30069:SF29">
    <property type="entry name" value="HEMOGLOBIN AND HEMOGLOBIN-HAPTOGLOBIN-BINDING PROTEIN 1-RELATED"/>
    <property type="match status" value="1"/>
</dbReference>
<keyword evidence="2" id="KW-0998">Cell outer membrane</keyword>
<keyword evidence="2" id="KW-1134">Transmembrane beta strand</keyword>
<organism evidence="5 6">
    <name type="scientific">Chitinophaga fulva</name>
    <dbReference type="NCBI Taxonomy" id="2728842"/>
    <lineage>
        <taxon>Bacteria</taxon>
        <taxon>Pseudomonadati</taxon>
        <taxon>Bacteroidota</taxon>
        <taxon>Chitinophagia</taxon>
        <taxon>Chitinophagales</taxon>
        <taxon>Chitinophagaceae</taxon>
        <taxon>Chitinophaga</taxon>
    </lineage>
</organism>
<keyword evidence="2" id="KW-0813">Transport</keyword>
<dbReference type="AlphaFoldDB" id="A0A848GMD1"/>
<dbReference type="InterPro" id="IPR008969">
    <property type="entry name" value="CarboxyPept-like_regulatory"/>
</dbReference>
<dbReference type="InterPro" id="IPR039426">
    <property type="entry name" value="TonB-dep_rcpt-like"/>
</dbReference>
<accession>A0A848GMD1</accession>
<protein>
    <submittedName>
        <fullName evidence="5">TonB-dependent receptor plug domain-containing protein</fullName>
    </submittedName>
</protein>
<keyword evidence="2" id="KW-0472">Membrane</keyword>
<feature type="chain" id="PRO_5032449655" evidence="3">
    <location>
        <begin position="18"/>
        <end position="459"/>
    </location>
</feature>
<evidence type="ECO:0000259" key="4">
    <source>
        <dbReference type="Pfam" id="PF07715"/>
    </source>
</evidence>
<evidence type="ECO:0000313" key="5">
    <source>
        <dbReference type="EMBL" id="NML38771.1"/>
    </source>
</evidence>
<dbReference type="GO" id="GO:0044718">
    <property type="term" value="P:siderophore transmembrane transport"/>
    <property type="evidence" value="ECO:0007669"/>
    <property type="project" value="TreeGrafter"/>
</dbReference>
<name>A0A848GMD1_9BACT</name>
<dbReference type="Gene3D" id="2.170.130.10">
    <property type="entry name" value="TonB-dependent receptor, plug domain"/>
    <property type="match status" value="1"/>
</dbReference>
<dbReference type="GO" id="GO:0015344">
    <property type="term" value="F:siderophore uptake transmembrane transporter activity"/>
    <property type="evidence" value="ECO:0007669"/>
    <property type="project" value="TreeGrafter"/>
</dbReference>
<proteinExistence type="inferred from homology"/>
<keyword evidence="6" id="KW-1185">Reference proteome</keyword>
<gene>
    <name evidence="5" type="ORF">HHL17_16305</name>
</gene>
<comment type="similarity">
    <text evidence="2">Belongs to the TonB-dependent receptor family.</text>
</comment>
<dbReference type="InterPro" id="IPR012910">
    <property type="entry name" value="Plug_dom"/>
</dbReference>
<dbReference type="GO" id="GO:0009279">
    <property type="term" value="C:cell outer membrane"/>
    <property type="evidence" value="ECO:0007669"/>
    <property type="project" value="UniProtKB-SubCell"/>
</dbReference>